<reference evidence="8 9" key="1">
    <citation type="submission" date="2019-11" db="EMBL/GenBank/DDBJ databases">
        <title>Growth characteristics of pneumococcus vary with the chemical composition of the capsule and with environmental conditions.</title>
        <authorList>
            <person name="Tothpal A."/>
            <person name="Desobry K."/>
            <person name="Joshi S."/>
            <person name="Wyllie A.L."/>
            <person name="Weinberger D.M."/>
        </authorList>
    </citation>
    <scope>NUCLEOTIDE SEQUENCE [LARGE SCALE GENOMIC DNA]</scope>
    <source>
        <strain evidence="9">pnumococcus35B</strain>
    </source>
</reference>
<organism evidence="8 9">
    <name type="scientific">Streptococcus pneumoniae</name>
    <dbReference type="NCBI Taxonomy" id="1313"/>
    <lineage>
        <taxon>Bacteria</taxon>
        <taxon>Bacillati</taxon>
        <taxon>Bacillota</taxon>
        <taxon>Bacilli</taxon>
        <taxon>Lactobacillales</taxon>
        <taxon>Streptococcaceae</taxon>
        <taxon>Streptococcus</taxon>
    </lineage>
</organism>
<evidence type="ECO:0000256" key="5">
    <source>
        <dbReference type="ARBA" id="ARBA00022842"/>
    </source>
</evidence>
<evidence type="ECO:0000256" key="3">
    <source>
        <dbReference type="ARBA" id="ARBA00022723"/>
    </source>
</evidence>
<evidence type="ECO:0000256" key="4">
    <source>
        <dbReference type="ARBA" id="ARBA00022833"/>
    </source>
</evidence>
<evidence type="ECO:0000256" key="2">
    <source>
        <dbReference type="ARBA" id="ARBA00006479"/>
    </source>
</evidence>
<comment type="cofactor">
    <cofactor evidence="1">
        <name>Mg(2+)</name>
        <dbReference type="ChEBI" id="CHEBI:18420"/>
    </cofactor>
</comment>
<name>A0A6I3U4W9_STREE</name>
<evidence type="ECO:0000256" key="6">
    <source>
        <dbReference type="ARBA" id="ARBA00038887"/>
    </source>
</evidence>
<keyword evidence="5" id="KW-0460">Magnesium</keyword>
<keyword evidence="4" id="KW-0862">Zinc</keyword>
<feature type="non-terminal residue" evidence="8">
    <location>
        <position position="1"/>
    </location>
</feature>
<dbReference type="InterPro" id="IPR043129">
    <property type="entry name" value="ATPase_NBD"/>
</dbReference>
<dbReference type="GO" id="GO:0046872">
    <property type="term" value="F:metal ion binding"/>
    <property type="evidence" value="ECO:0007669"/>
    <property type="project" value="UniProtKB-KW"/>
</dbReference>
<sequence length="88" mass="9621">PSLEARTGIRGENIELNSSVWDVQAYYIAQAAVNATVTFRPDVIVFGGGVMAQQHMLDRVREKFTALLNGYLPVPDVRDYIVTPAVAG</sequence>
<feature type="non-terminal residue" evidence="8">
    <location>
        <position position="88"/>
    </location>
</feature>
<gene>
    <name evidence="8" type="ORF">GM543_14000</name>
</gene>
<dbReference type="GO" id="GO:0008865">
    <property type="term" value="F:fructokinase activity"/>
    <property type="evidence" value="ECO:0007669"/>
    <property type="project" value="UniProtKB-EC"/>
</dbReference>
<dbReference type="InterPro" id="IPR051804">
    <property type="entry name" value="Carb_Metab_Reg_Kinase/Isom"/>
</dbReference>
<dbReference type="Gene3D" id="3.30.420.40">
    <property type="match status" value="1"/>
</dbReference>
<accession>A0A6I3U4W9</accession>
<dbReference type="RefSeq" id="WP_162481203.1">
    <property type="nucleotide sequence ID" value="NZ_WNHX01000867.1"/>
</dbReference>
<dbReference type="EMBL" id="WNHX01000867">
    <property type="protein sequence ID" value="MTV88566.1"/>
    <property type="molecule type" value="Genomic_DNA"/>
</dbReference>
<comment type="caution">
    <text evidence="8">The sequence shown here is derived from an EMBL/GenBank/DDBJ whole genome shotgun (WGS) entry which is preliminary data.</text>
</comment>
<proteinExistence type="inferred from homology"/>
<dbReference type="AlphaFoldDB" id="A0A6I3U4W9"/>
<dbReference type="SUPFAM" id="SSF53067">
    <property type="entry name" value="Actin-like ATPase domain"/>
    <property type="match status" value="1"/>
</dbReference>
<dbReference type="InterPro" id="IPR000600">
    <property type="entry name" value="ROK"/>
</dbReference>
<comment type="catalytic activity">
    <reaction evidence="7">
        <text>D-fructose + ATP = D-fructose 6-phosphate + ADP + H(+)</text>
        <dbReference type="Rhea" id="RHEA:16125"/>
        <dbReference type="ChEBI" id="CHEBI:15378"/>
        <dbReference type="ChEBI" id="CHEBI:30616"/>
        <dbReference type="ChEBI" id="CHEBI:37721"/>
        <dbReference type="ChEBI" id="CHEBI:61527"/>
        <dbReference type="ChEBI" id="CHEBI:456216"/>
        <dbReference type="EC" id="2.7.1.4"/>
    </reaction>
</comment>
<dbReference type="Proteomes" id="UP000469505">
    <property type="component" value="Unassembled WGS sequence"/>
</dbReference>
<dbReference type="PANTHER" id="PTHR42742">
    <property type="entry name" value="TRANSCRIPTIONAL REPRESSOR MPRA"/>
    <property type="match status" value="1"/>
</dbReference>
<dbReference type="Pfam" id="PF00480">
    <property type="entry name" value="ROK"/>
    <property type="match status" value="1"/>
</dbReference>
<protein>
    <recommendedName>
        <fullName evidence="6">fructokinase</fullName>
        <ecNumber evidence="6">2.7.1.4</ecNumber>
    </recommendedName>
</protein>
<evidence type="ECO:0000256" key="1">
    <source>
        <dbReference type="ARBA" id="ARBA00001946"/>
    </source>
</evidence>
<evidence type="ECO:0000313" key="8">
    <source>
        <dbReference type="EMBL" id="MTV88566.1"/>
    </source>
</evidence>
<keyword evidence="3" id="KW-0479">Metal-binding</keyword>
<evidence type="ECO:0000313" key="9">
    <source>
        <dbReference type="Proteomes" id="UP000469505"/>
    </source>
</evidence>
<dbReference type="PANTHER" id="PTHR42742:SF3">
    <property type="entry name" value="FRUCTOKINASE"/>
    <property type="match status" value="1"/>
</dbReference>
<dbReference type="EC" id="2.7.1.4" evidence="6"/>
<comment type="similarity">
    <text evidence="2">Belongs to the ROK (NagC/XylR) family.</text>
</comment>
<evidence type="ECO:0000256" key="7">
    <source>
        <dbReference type="ARBA" id="ARBA00048451"/>
    </source>
</evidence>